<dbReference type="EMBL" id="BK015711">
    <property type="protein sequence ID" value="DAE21335.1"/>
    <property type="molecule type" value="Genomic_DNA"/>
</dbReference>
<organism evidence="1">
    <name type="scientific">Siphoviridae sp. ctE6L85</name>
    <dbReference type="NCBI Taxonomy" id="2826202"/>
    <lineage>
        <taxon>Viruses</taxon>
        <taxon>Duplodnaviria</taxon>
        <taxon>Heunggongvirae</taxon>
        <taxon>Uroviricota</taxon>
        <taxon>Caudoviricetes</taxon>
    </lineage>
</organism>
<protein>
    <submittedName>
        <fullName evidence="1">FtsH Extracellular</fullName>
    </submittedName>
</protein>
<accession>A0A8S5QPY2</accession>
<sequence length="61" mass="7000">MNIVFWLIVIVALVLLWFCLSFAFKGIGAFGLRIYNDAKKEISEESEEKSEKTTEELKDEG</sequence>
<proteinExistence type="predicted"/>
<reference evidence="1" key="1">
    <citation type="journal article" date="2021" name="Proc. Natl. Acad. Sci. U.S.A.">
        <title>A Catalog of Tens of Thousands of Viruses from Human Metagenomes Reveals Hidden Associations with Chronic Diseases.</title>
        <authorList>
            <person name="Tisza M.J."/>
            <person name="Buck C.B."/>
        </authorList>
    </citation>
    <scope>NUCLEOTIDE SEQUENCE</scope>
    <source>
        <strain evidence="1">CtE6L85</strain>
    </source>
</reference>
<evidence type="ECO:0000313" key="1">
    <source>
        <dbReference type="EMBL" id="DAE21335.1"/>
    </source>
</evidence>
<name>A0A8S5QPY2_9CAUD</name>